<name>A0A1V9X5Y9_9ACAR</name>
<dbReference type="SUPFAM" id="SSF55326">
    <property type="entry name" value="PurM N-terminal domain-like"/>
    <property type="match status" value="1"/>
</dbReference>
<dbReference type="Gene3D" id="3.30.1330.10">
    <property type="entry name" value="PurM-like, N-terminal domain"/>
    <property type="match status" value="1"/>
</dbReference>
<evidence type="ECO:0000259" key="6">
    <source>
        <dbReference type="Pfam" id="PF00586"/>
    </source>
</evidence>
<comment type="caution">
    <text evidence="8">The sequence shown here is derived from an EMBL/GenBank/DDBJ whole genome shotgun (WGS) entry which is preliminary data.</text>
</comment>
<dbReference type="STRING" id="418985.A0A1V9X5Y9"/>
<dbReference type="Pfam" id="PF02769">
    <property type="entry name" value="AIRS_C"/>
    <property type="match status" value="1"/>
</dbReference>
<dbReference type="PANTHER" id="PTHR10256:SF0">
    <property type="entry name" value="INACTIVE SELENIDE, WATER DIKINASE-LIKE PROTEIN-RELATED"/>
    <property type="match status" value="1"/>
</dbReference>
<sequence>MEFRVPQKELEGFLESIKTQPLATDQSGSSSGDSVDIGMDCCVIPLSDSGFSLVQTIDYFYPSVEDPYANGQIACANVLSDLYSMGITKCDNMLMVFAVAKEMTPEQREKIVPQLMRGINDHALSAGTRIRGGQTILNPWPIIGGVATACVRREDIIMPDNGRAGDILVLTKPLGTQVAVNANQWLDRGVEGAKLLEGITAKRVKKAYFRALDSMAHLNKTASSLMLKYECHGCTDVTGFGILGHANNLARVQKKTVELRIHTLPVIRDVPAIVERSGRFRTLLQGTSAETSGGLLMMLNPAKAVQLMEELKQLDGRESWIVGEVVAAGERKAVIVEGVKVQEVPAVDEEQYLW</sequence>
<protein>
    <submittedName>
        <fullName evidence="8">Selenide</fullName>
    </submittedName>
</protein>
<feature type="domain" description="PurM-like C-terminal" evidence="7">
    <location>
        <begin position="163"/>
        <end position="332"/>
    </location>
</feature>
<dbReference type="GO" id="GO:0005737">
    <property type="term" value="C:cytoplasm"/>
    <property type="evidence" value="ECO:0007669"/>
    <property type="project" value="TreeGrafter"/>
</dbReference>
<dbReference type="GO" id="GO:0016260">
    <property type="term" value="P:selenocysteine biosynthetic process"/>
    <property type="evidence" value="ECO:0007669"/>
    <property type="project" value="TreeGrafter"/>
</dbReference>
<dbReference type="InterPro" id="IPR004536">
    <property type="entry name" value="SPS/SelD"/>
</dbReference>
<dbReference type="NCBIfam" id="TIGR00476">
    <property type="entry name" value="selD"/>
    <property type="match status" value="1"/>
</dbReference>
<evidence type="ECO:0000256" key="1">
    <source>
        <dbReference type="ARBA" id="ARBA00022679"/>
    </source>
</evidence>
<dbReference type="EMBL" id="MNPL01023331">
    <property type="protein sequence ID" value="OQR68783.1"/>
    <property type="molecule type" value="Genomic_DNA"/>
</dbReference>
<dbReference type="InParanoid" id="A0A1V9X5Y9"/>
<keyword evidence="1" id="KW-0808">Transferase</keyword>
<keyword evidence="3" id="KW-0418">Kinase</keyword>
<keyword evidence="4" id="KW-0067">ATP-binding</keyword>
<dbReference type="InterPro" id="IPR010918">
    <property type="entry name" value="PurM-like_C_dom"/>
</dbReference>
<dbReference type="InterPro" id="IPR016188">
    <property type="entry name" value="PurM-like_N"/>
</dbReference>
<dbReference type="Pfam" id="PF00586">
    <property type="entry name" value="AIRS"/>
    <property type="match status" value="1"/>
</dbReference>
<dbReference type="GO" id="GO:0004756">
    <property type="term" value="F:selenide, water dikinase activity"/>
    <property type="evidence" value="ECO:0007669"/>
    <property type="project" value="TreeGrafter"/>
</dbReference>
<dbReference type="SUPFAM" id="SSF56042">
    <property type="entry name" value="PurM C-terminal domain-like"/>
    <property type="match status" value="1"/>
</dbReference>
<dbReference type="CDD" id="cd02195">
    <property type="entry name" value="SelD"/>
    <property type="match status" value="1"/>
</dbReference>
<dbReference type="PANTHER" id="PTHR10256">
    <property type="entry name" value="SELENIDE, WATER DIKINASE"/>
    <property type="match status" value="1"/>
</dbReference>
<dbReference type="OrthoDB" id="409395at2759"/>
<dbReference type="FunFam" id="3.90.650.10:FF:000010">
    <property type="entry name" value="Selenide, water dikinase"/>
    <property type="match status" value="1"/>
</dbReference>
<gene>
    <name evidence="8" type="ORF">BIW11_12681</name>
</gene>
<dbReference type="Proteomes" id="UP000192247">
    <property type="component" value="Unassembled WGS sequence"/>
</dbReference>
<keyword evidence="9" id="KW-1185">Reference proteome</keyword>
<proteinExistence type="predicted"/>
<feature type="domain" description="PurM-like N-terminal" evidence="6">
    <location>
        <begin position="38"/>
        <end position="148"/>
    </location>
</feature>
<evidence type="ECO:0000256" key="4">
    <source>
        <dbReference type="ARBA" id="ARBA00022840"/>
    </source>
</evidence>
<reference evidence="8 9" key="1">
    <citation type="journal article" date="2017" name="Gigascience">
        <title>Draft genome of the honey bee ectoparasitic mite, Tropilaelaps mercedesae, is shaped by the parasitic life history.</title>
        <authorList>
            <person name="Dong X."/>
            <person name="Armstrong S.D."/>
            <person name="Xia D."/>
            <person name="Makepeace B.L."/>
            <person name="Darby A.C."/>
            <person name="Kadowaki T."/>
        </authorList>
    </citation>
    <scope>NUCLEOTIDE SEQUENCE [LARGE SCALE GENOMIC DNA]</scope>
    <source>
        <strain evidence="8">Wuxi-XJTLU</strain>
    </source>
</reference>
<keyword evidence="5" id="KW-0711">Selenium</keyword>
<evidence type="ECO:0000256" key="5">
    <source>
        <dbReference type="ARBA" id="ARBA00023266"/>
    </source>
</evidence>
<dbReference type="GO" id="GO:0005524">
    <property type="term" value="F:ATP binding"/>
    <property type="evidence" value="ECO:0007669"/>
    <property type="project" value="UniProtKB-KW"/>
</dbReference>
<organism evidence="8 9">
    <name type="scientific">Tropilaelaps mercedesae</name>
    <dbReference type="NCBI Taxonomy" id="418985"/>
    <lineage>
        <taxon>Eukaryota</taxon>
        <taxon>Metazoa</taxon>
        <taxon>Ecdysozoa</taxon>
        <taxon>Arthropoda</taxon>
        <taxon>Chelicerata</taxon>
        <taxon>Arachnida</taxon>
        <taxon>Acari</taxon>
        <taxon>Parasitiformes</taxon>
        <taxon>Mesostigmata</taxon>
        <taxon>Gamasina</taxon>
        <taxon>Dermanyssoidea</taxon>
        <taxon>Laelapidae</taxon>
        <taxon>Tropilaelaps</taxon>
    </lineage>
</organism>
<dbReference type="InterPro" id="IPR036921">
    <property type="entry name" value="PurM-like_N_sf"/>
</dbReference>
<keyword evidence="2" id="KW-0547">Nucleotide-binding</keyword>
<evidence type="ECO:0000313" key="8">
    <source>
        <dbReference type="EMBL" id="OQR68783.1"/>
    </source>
</evidence>
<dbReference type="Gene3D" id="3.90.650.10">
    <property type="entry name" value="PurM-like C-terminal domain"/>
    <property type="match status" value="1"/>
</dbReference>
<evidence type="ECO:0000313" key="9">
    <source>
        <dbReference type="Proteomes" id="UP000192247"/>
    </source>
</evidence>
<accession>A0A1V9X5Y9</accession>
<dbReference type="AlphaFoldDB" id="A0A1V9X5Y9"/>
<evidence type="ECO:0000259" key="7">
    <source>
        <dbReference type="Pfam" id="PF02769"/>
    </source>
</evidence>
<dbReference type="PIRSF" id="PIRSF036407">
    <property type="entry name" value="Selenphspht_syn"/>
    <property type="match status" value="1"/>
</dbReference>
<dbReference type="InterPro" id="IPR036676">
    <property type="entry name" value="PurM-like_C_sf"/>
</dbReference>
<evidence type="ECO:0000256" key="2">
    <source>
        <dbReference type="ARBA" id="ARBA00022741"/>
    </source>
</evidence>
<evidence type="ECO:0000256" key="3">
    <source>
        <dbReference type="ARBA" id="ARBA00022777"/>
    </source>
</evidence>